<dbReference type="GO" id="GO:0004656">
    <property type="term" value="F:procollagen-proline 4-dioxygenase activity"/>
    <property type="evidence" value="ECO:0007669"/>
    <property type="project" value="TreeGrafter"/>
</dbReference>
<accession>A0A2P5I0H9</accession>
<dbReference type="InterPro" id="IPR044862">
    <property type="entry name" value="Pro_4_hyd_alph_FE2OG_OXY"/>
</dbReference>
<dbReference type="Gene3D" id="2.60.120.620">
    <property type="entry name" value="q2cbj1_9rhob like domain"/>
    <property type="match status" value="1"/>
</dbReference>
<organism evidence="7 8">
    <name type="scientific">Diaporthe helianthi</name>
    <dbReference type="NCBI Taxonomy" id="158607"/>
    <lineage>
        <taxon>Eukaryota</taxon>
        <taxon>Fungi</taxon>
        <taxon>Dikarya</taxon>
        <taxon>Ascomycota</taxon>
        <taxon>Pezizomycotina</taxon>
        <taxon>Sordariomycetes</taxon>
        <taxon>Sordariomycetidae</taxon>
        <taxon>Diaporthales</taxon>
        <taxon>Diaporthaceae</taxon>
        <taxon>Diaporthe</taxon>
    </lineage>
</organism>
<evidence type="ECO:0000256" key="5">
    <source>
        <dbReference type="ARBA" id="ARBA00023004"/>
    </source>
</evidence>
<feature type="domain" description="Prolyl 4-hydroxylase alpha subunit" evidence="6">
    <location>
        <begin position="77"/>
        <end position="310"/>
    </location>
</feature>
<gene>
    <name evidence="7" type="ORF">DHEL01_v205599</name>
</gene>
<dbReference type="PANTHER" id="PTHR10869">
    <property type="entry name" value="PROLYL 4-HYDROXYLASE ALPHA SUBUNIT"/>
    <property type="match status" value="1"/>
</dbReference>
<dbReference type="GO" id="GO:0005506">
    <property type="term" value="F:iron ion binding"/>
    <property type="evidence" value="ECO:0007669"/>
    <property type="project" value="InterPro"/>
</dbReference>
<keyword evidence="5" id="KW-0408">Iron</keyword>
<dbReference type="Proteomes" id="UP000094444">
    <property type="component" value="Unassembled WGS sequence"/>
</dbReference>
<keyword evidence="8" id="KW-1185">Reference proteome</keyword>
<name>A0A2P5I0H9_DIAHE</name>
<evidence type="ECO:0000256" key="2">
    <source>
        <dbReference type="ARBA" id="ARBA00022723"/>
    </source>
</evidence>
<keyword evidence="4" id="KW-0560">Oxidoreductase</keyword>
<proteinExistence type="predicted"/>
<dbReference type="GO" id="GO:0005783">
    <property type="term" value="C:endoplasmic reticulum"/>
    <property type="evidence" value="ECO:0007669"/>
    <property type="project" value="TreeGrafter"/>
</dbReference>
<dbReference type="SUPFAM" id="SSF51197">
    <property type="entry name" value="Clavaminate synthase-like"/>
    <property type="match status" value="1"/>
</dbReference>
<dbReference type="EMBL" id="MAVT02000418">
    <property type="protein sequence ID" value="POS75997.1"/>
    <property type="molecule type" value="Genomic_DNA"/>
</dbReference>
<comment type="cofactor">
    <cofactor evidence="1">
        <name>L-ascorbate</name>
        <dbReference type="ChEBI" id="CHEBI:38290"/>
    </cofactor>
</comment>
<evidence type="ECO:0000256" key="4">
    <source>
        <dbReference type="ARBA" id="ARBA00023002"/>
    </source>
</evidence>
<sequence length="336" mass="38399">MLDFLKAKVESKSDPRTDNAKSHGLPEGKLVQVHYASREVAIPDDFLSVKGPSPDAQPVTIKPVDWKTSTLPEYDGLYAVVLENVLSPSECDTLIRLAESSSADEPATYPTGDVEKNPWKPAMVNAGSGFEVLDTSYRNSDRIVWDQQEVVDRIWRRCQQGEAGEALRKRMDVLDGDEKVGACRMRGRDWVVERQRWEFRRLNQRMRFLKYGPGQYFRPHCDGAFSEEVDGKIFKTFFTLHLYLNDSVAEAGESAELLGGATSFLSNDAKRKVDVDPKAGRVLIFQHRRLFHCGDDVVKGIKYTMRTDIMYELIRRTDVEEDEEEKQKDQRAVREN</sequence>
<reference evidence="7" key="1">
    <citation type="submission" date="2017-09" db="EMBL/GenBank/DDBJ databases">
        <title>Polyketide synthases of a Diaporthe helianthi virulent isolate.</title>
        <authorList>
            <person name="Baroncelli R."/>
        </authorList>
    </citation>
    <scope>NUCLEOTIDE SEQUENCE [LARGE SCALE GENOMIC DNA]</scope>
    <source>
        <strain evidence="7">7/96</strain>
    </source>
</reference>
<evidence type="ECO:0000256" key="1">
    <source>
        <dbReference type="ARBA" id="ARBA00001961"/>
    </source>
</evidence>
<evidence type="ECO:0000256" key="3">
    <source>
        <dbReference type="ARBA" id="ARBA00022964"/>
    </source>
</evidence>
<protein>
    <submittedName>
        <fullName evidence="7">Oxidoreductase domain-containing protein</fullName>
    </submittedName>
</protein>
<keyword evidence="3" id="KW-0223">Dioxygenase</keyword>
<evidence type="ECO:0000259" key="6">
    <source>
        <dbReference type="SMART" id="SM00702"/>
    </source>
</evidence>
<dbReference type="OrthoDB" id="69177at2759"/>
<dbReference type="InParanoid" id="A0A2P5I0H9"/>
<dbReference type="InterPro" id="IPR006620">
    <property type="entry name" value="Pro_4_hyd_alph"/>
</dbReference>
<dbReference type="GO" id="GO:0031418">
    <property type="term" value="F:L-ascorbic acid binding"/>
    <property type="evidence" value="ECO:0007669"/>
    <property type="project" value="InterPro"/>
</dbReference>
<evidence type="ECO:0000313" key="7">
    <source>
        <dbReference type="EMBL" id="POS75997.1"/>
    </source>
</evidence>
<dbReference type="Pfam" id="PF13640">
    <property type="entry name" value="2OG-FeII_Oxy_3"/>
    <property type="match status" value="1"/>
</dbReference>
<keyword evidence="2" id="KW-0479">Metal-binding</keyword>
<evidence type="ECO:0000313" key="8">
    <source>
        <dbReference type="Proteomes" id="UP000094444"/>
    </source>
</evidence>
<dbReference type="AlphaFoldDB" id="A0A2P5I0H9"/>
<dbReference type="SMART" id="SM00702">
    <property type="entry name" value="P4Hc"/>
    <property type="match status" value="1"/>
</dbReference>
<dbReference type="STRING" id="158607.A0A2P5I0H9"/>
<comment type="caution">
    <text evidence="7">The sequence shown here is derived from an EMBL/GenBank/DDBJ whole genome shotgun (WGS) entry which is preliminary data.</text>
</comment>
<dbReference type="InterPro" id="IPR045054">
    <property type="entry name" value="P4HA-like"/>
</dbReference>
<dbReference type="PANTHER" id="PTHR10869:SF241">
    <property type="entry name" value="FE2OG DIOXYGENASE DOMAIN-CONTAINING PROTEIN"/>
    <property type="match status" value="1"/>
</dbReference>